<feature type="domain" description="N-acetyltransferase" evidence="1">
    <location>
        <begin position="5"/>
        <end position="157"/>
    </location>
</feature>
<dbReference type="GO" id="GO:0016747">
    <property type="term" value="F:acyltransferase activity, transferring groups other than amino-acyl groups"/>
    <property type="evidence" value="ECO:0007669"/>
    <property type="project" value="InterPro"/>
</dbReference>
<name>A0A382IRJ0_9ZZZZ</name>
<protein>
    <recommendedName>
        <fullName evidence="1">N-acetyltransferase domain-containing protein</fullName>
    </recommendedName>
</protein>
<dbReference type="PROSITE" id="PS51186">
    <property type="entry name" value="GNAT"/>
    <property type="match status" value="1"/>
</dbReference>
<dbReference type="PANTHER" id="PTHR43451">
    <property type="entry name" value="ACETYLTRANSFERASE (GNAT) FAMILY PROTEIN"/>
    <property type="match status" value="1"/>
</dbReference>
<dbReference type="SUPFAM" id="SSF55729">
    <property type="entry name" value="Acyl-CoA N-acyltransferases (Nat)"/>
    <property type="match status" value="1"/>
</dbReference>
<evidence type="ECO:0000259" key="1">
    <source>
        <dbReference type="PROSITE" id="PS51186"/>
    </source>
</evidence>
<reference evidence="2" key="1">
    <citation type="submission" date="2018-05" db="EMBL/GenBank/DDBJ databases">
        <authorList>
            <person name="Lanie J.A."/>
            <person name="Ng W.-L."/>
            <person name="Kazmierczak K.M."/>
            <person name="Andrzejewski T.M."/>
            <person name="Davidsen T.M."/>
            <person name="Wayne K.J."/>
            <person name="Tettelin H."/>
            <person name="Glass J.I."/>
            <person name="Rusch D."/>
            <person name="Podicherti R."/>
            <person name="Tsui H.-C.T."/>
            <person name="Winkler M.E."/>
        </authorList>
    </citation>
    <scope>NUCLEOTIDE SEQUENCE</scope>
</reference>
<sequence length="160" mass="17849">MPEEILYRAMVPGEASAVSKLILGSFSEFISSEYTDEGITEFEKFVAPEALKRRTADNDFVRVAECDHELVGMIEIRDNNHVALLFVDKAYQRHGVAKGLLKVALADARVSGPDILRVTVNSSRYGVIAYEKLGFRQTGPERKVNGIAFIPMAMQLRNED</sequence>
<dbReference type="InterPro" id="IPR052564">
    <property type="entry name" value="N-acetyltrans/Recomb-assoc"/>
</dbReference>
<dbReference type="PANTHER" id="PTHR43451:SF1">
    <property type="entry name" value="ACETYLTRANSFERASE"/>
    <property type="match status" value="1"/>
</dbReference>
<dbReference type="InterPro" id="IPR016181">
    <property type="entry name" value="Acyl_CoA_acyltransferase"/>
</dbReference>
<proteinExistence type="predicted"/>
<dbReference type="EMBL" id="UINC01068683">
    <property type="protein sequence ID" value="SVC01483.1"/>
    <property type="molecule type" value="Genomic_DNA"/>
</dbReference>
<dbReference type="Gene3D" id="3.40.630.30">
    <property type="match status" value="1"/>
</dbReference>
<organism evidence="2">
    <name type="scientific">marine metagenome</name>
    <dbReference type="NCBI Taxonomy" id="408172"/>
    <lineage>
        <taxon>unclassified sequences</taxon>
        <taxon>metagenomes</taxon>
        <taxon>ecological metagenomes</taxon>
    </lineage>
</organism>
<dbReference type="CDD" id="cd04301">
    <property type="entry name" value="NAT_SF"/>
    <property type="match status" value="1"/>
</dbReference>
<dbReference type="Pfam" id="PF13673">
    <property type="entry name" value="Acetyltransf_10"/>
    <property type="match status" value="1"/>
</dbReference>
<dbReference type="InterPro" id="IPR000182">
    <property type="entry name" value="GNAT_dom"/>
</dbReference>
<dbReference type="AlphaFoldDB" id="A0A382IRJ0"/>
<accession>A0A382IRJ0</accession>
<evidence type="ECO:0000313" key="2">
    <source>
        <dbReference type="EMBL" id="SVC01483.1"/>
    </source>
</evidence>
<gene>
    <name evidence="2" type="ORF">METZ01_LOCUS254337</name>
</gene>